<gene>
    <name evidence="1" type="ORF">ATH50_1420</name>
</gene>
<evidence type="ECO:0000313" key="1">
    <source>
        <dbReference type="EMBL" id="RMB24180.1"/>
    </source>
</evidence>
<proteinExistence type="predicted"/>
<name>A0A3M0DU35_9EURY</name>
<dbReference type="AlphaFoldDB" id="A0A3M0DU35"/>
<comment type="caution">
    <text evidence="1">The sequence shown here is derived from an EMBL/GenBank/DDBJ whole genome shotgun (WGS) entry which is preliminary data.</text>
</comment>
<organism evidence="1 2">
    <name type="scientific">Haloplanus aerogenes</name>
    <dbReference type="NCBI Taxonomy" id="660522"/>
    <lineage>
        <taxon>Archaea</taxon>
        <taxon>Methanobacteriati</taxon>
        <taxon>Methanobacteriota</taxon>
        <taxon>Stenosarchaea group</taxon>
        <taxon>Halobacteria</taxon>
        <taxon>Halobacteriales</taxon>
        <taxon>Haloferacaceae</taxon>
        <taxon>Haloplanus</taxon>
    </lineage>
</organism>
<reference evidence="1 2" key="1">
    <citation type="journal article" date="2015" name="Stand. Genomic Sci.">
        <title>Genomic Encyclopedia of Bacterial and Archaeal Type Strains, Phase III: the genomes of soil and plant-associated and newly described type strains.</title>
        <authorList>
            <person name="Whitman W.B."/>
            <person name="Woyke T."/>
            <person name="Klenk H.P."/>
            <person name="Zhou Y."/>
            <person name="Lilburn T.G."/>
            <person name="Beck B.J."/>
            <person name="De Vos P."/>
            <person name="Vandamme P."/>
            <person name="Eisen J.A."/>
            <person name="Garrity G."/>
            <person name="Hugenholtz P."/>
            <person name="Kyrpides N.C."/>
        </authorList>
    </citation>
    <scope>NUCLEOTIDE SEQUENCE [LARGE SCALE GENOMIC DNA]</scope>
    <source>
        <strain evidence="1 2">CGMCC 1.10124</strain>
    </source>
</reference>
<sequence>MTVGESTGAPVGATVVDWDREERLPVALARTLQAGGAVR</sequence>
<protein>
    <submittedName>
        <fullName evidence="1">Uncharacterized protein</fullName>
    </submittedName>
</protein>
<evidence type="ECO:0000313" key="2">
    <source>
        <dbReference type="Proteomes" id="UP000277326"/>
    </source>
</evidence>
<accession>A0A3M0DU35</accession>
<dbReference type="Proteomes" id="UP000277326">
    <property type="component" value="Unassembled WGS sequence"/>
</dbReference>
<dbReference type="EMBL" id="REFS01000002">
    <property type="protein sequence ID" value="RMB24180.1"/>
    <property type="molecule type" value="Genomic_DNA"/>
</dbReference>